<organism evidence="2 3">
    <name type="scientific">Litoreibacter roseus</name>
    <dbReference type="NCBI Taxonomy" id="2601869"/>
    <lineage>
        <taxon>Bacteria</taxon>
        <taxon>Pseudomonadati</taxon>
        <taxon>Pseudomonadota</taxon>
        <taxon>Alphaproteobacteria</taxon>
        <taxon>Rhodobacterales</taxon>
        <taxon>Roseobacteraceae</taxon>
        <taxon>Litoreibacter</taxon>
    </lineage>
</organism>
<dbReference type="Proteomes" id="UP000436822">
    <property type="component" value="Unassembled WGS sequence"/>
</dbReference>
<reference evidence="2 3" key="1">
    <citation type="submission" date="2019-12" db="EMBL/GenBank/DDBJ databases">
        <title>Litoreibacter badius sp. nov., a novel bacteriochlorophyll a-containing bacterium in the genus Litoreibacter.</title>
        <authorList>
            <person name="Kanamuro M."/>
            <person name="Takabe Y."/>
            <person name="Mori K."/>
            <person name="Takaichi S."/>
            <person name="Hanada S."/>
        </authorList>
    </citation>
    <scope>NUCLEOTIDE SEQUENCE [LARGE SCALE GENOMIC DNA]</scope>
    <source>
        <strain evidence="2 3">K6</strain>
    </source>
</reference>
<dbReference type="EMBL" id="BLJE01000001">
    <property type="protein sequence ID" value="GFE63558.1"/>
    <property type="molecule type" value="Genomic_DNA"/>
</dbReference>
<protein>
    <submittedName>
        <fullName evidence="2">Uncharacterized protein</fullName>
    </submittedName>
</protein>
<proteinExistence type="predicted"/>
<keyword evidence="3" id="KW-1185">Reference proteome</keyword>
<comment type="caution">
    <text evidence="2">The sequence shown here is derived from an EMBL/GenBank/DDBJ whole genome shotgun (WGS) entry which is preliminary data.</text>
</comment>
<evidence type="ECO:0000313" key="2">
    <source>
        <dbReference type="EMBL" id="GFE63558.1"/>
    </source>
</evidence>
<dbReference type="RefSeq" id="WP_159804485.1">
    <property type="nucleotide sequence ID" value="NZ_BLJE01000001.1"/>
</dbReference>
<keyword evidence="1" id="KW-0175">Coiled coil</keyword>
<feature type="coiled-coil region" evidence="1">
    <location>
        <begin position="255"/>
        <end position="282"/>
    </location>
</feature>
<evidence type="ECO:0000256" key="1">
    <source>
        <dbReference type="SAM" id="Coils"/>
    </source>
</evidence>
<dbReference type="AlphaFoldDB" id="A0A6N6JE52"/>
<accession>A0A6N6JE52</accession>
<dbReference type="OrthoDB" id="7877008at2"/>
<sequence length="394" mass="42780">MVEISDIVDSDSLETWLKSQNDRKTSLTTAYRCAMRVAPLTLENLLADPKKADFVVAIYLRQLLISGVGTKYTDAELWEAAATAATVDASWVAADLFSSRTFIMTAASAAVSTVARTDRAGAASKAAEAAENATWVAAESEALPDLFPPLRQDCSALSAGGDLEHAALWPGTGNPLANSWRTLKSDLATWSVKAGTSDSEVGHIDWSFWIDWYERALNGAEDRWEMLREVALLDREIWEGDPVTLMARIYATEEKHRLLELTKQLKSELEDTRQQAASIVQRSHNRPPGLVESERRTAPQILVIWNRLEEAEQELERAAPDPRILGRIGEAILKAVATCASYSAQKLDVVATNAAKAIGAAGGGAIVTVLAAKQPAIQNLAKALMDYAAKLPLP</sequence>
<name>A0A6N6JE52_9RHOB</name>
<gene>
    <name evidence="2" type="ORF">KIN_06320</name>
</gene>
<evidence type="ECO:0000313" key="3">
    <source>
        <dbReference type="Proteomes" id="UP000436822"/>
    </source>
</evidence>